<dbReference type="SMART" id="SM00198">
    <property type="entry name" value="SCP"/>
    <property type="match status" value="1"/>
</dbReference>
<dbReference type="FunFam" id="3.40.33.10:FF:000027">
    <property type="entry name" value="Cysteine-rich venom protein kaouthin-1"/>
    <property type="match status" value="1"/>
</dbReference>
<dbReference type="PRINTS" id="PR00837">
    <property type="entry name" value="V5TPXLIKE"/>
</dbReference>
<proteinExistence type="inferred from homology"/>
<dbReference type="SUPFAM" id="SSF57546">
    <property type="entry name" value="Crisp domain-like"/>
    <property type="match status" value="1"/>
</dbReference>
<dbReference type="CDD" id="cd05383">
    <property type="entry name" value="CAP_CRISP"/>
    <property type="match status" value="1"/>
</dbReference>
<dbReference type="PANTHER" id="PTHR10334">
    <property type="entry name" value="CYSTEINE-RICH SECRETORY PROTEIN-RELATED"/>
    <property type="match status" value="1"/>
</dbReference>
<keyword evidence="4" id="KW-1015">Disulfide bond</keyword>
<dbReference type="InterPro" id="IPR013871">
    <property type="entry name" value="Cysteine_rich_secretory"/>
</dbReference>
<dbReference type="InterPro" id="IPR042076">
    <property type="entry name" value="Crisp-like_dom"/>
</dbReference>
<reference evidence="7" key="2">
    <citation type="journal article" date="2007" name="Science">
        <title>Genome sequence of Aedes aegypti, a major arbovirus vector.</title>
        <authorList>
            <person name="Nene V."/>
            <person name="Wortman J.R."/>
            <person name="Lawson D."/>
            <person name="Haas B."/>
            <person name="Kodira C."/>
            <person name="Tu Z.J."/>
            <person name="Loftus B."/>
            <person name="Xi Z."/>
            <person name="Megy K."/>
            <person name="Grabherr M."/>
            <person name="Ren Q."/>
            <person name="Zdobnov E.M."/>
            <person name="Lobo N.F."/>
            <person name="Campbell K.S."/>
            <person name="Brown S.E."/>
            <person name="Bonaldo M.F."/>
            <person name="Zhu J."/>
            <person name="Sinkins S.P."/>
            <person name="Hogenkamp D.G."/>
            <person name="Amedeo P."/>
            <person name="Arensburger P."/>
            <person name="Atkinson P.W."/>
            <person name="Bidwell S."/>
            <person name="Biedler J."/>
            <person name="Birney E."/>
            <person name="Bruggner R.V."/>
            <person name="Costas J."/>
            <person name="Coy M.R."/>
            <person name="Crabtree J."/>
            <person name="Crawford M."/>
            <person name="Debruyn B."/>
            <person name="Decaprio D."/>
            <person name="Eiglmeier K."/>
            <person name="Eisenstadt E."/>
            <person name="El-Dorry H."/>
            <person name="Gelbart W.M."/>
            <person name="Gomes S.L."/>
            <person name="Hammond M."/>
            <person name="Hannick L.I."/>
            <person name="Hogan J.R."/>
            <person name="Holmes M.H."/>
            <person name="Jaffe D."/>
            <person name="Johnston J.S."/>
            <person name="Kennedy R.C."/>
            <person name="Koo H."/>
            <person name="Kravitz S."/>
            <person name="Kriventseva E.V."/>
            <person name="Kulp D."/>
            <person name="Labutti K."/>
            <person name="Lee E."/>
            <person name="Li S."/>
            <person name="Lovin D.D."/>
            <person name="Mao C."/>
            <person name="Mauceli E."/>
            <person name="Menck C.F."/>
            <person name="Miller J.R."/>
            <person name="Montgomery P."/>
            <person name="Mori A."/>
            <person name="Nascimento A.L."/>
            <person name="Naveira H.F."/>
            <person name="Nusbaum C."/>
            <person name="O'leary S."/>
            <person name="Orvis J."/>
            <person name="Pertea M."/>
            <person name="Quesneville H."/>
            <person name="Reidenbach K.R."/>
            <person name="Rogers Y.H."/>
            <person name="Roth C.W."/>
            <person name="Schneider J.R."/>
            <person name="Schatz M."/>
            <person name="Shumway M."/>
            <person name="Stanke M."/>
            <person name="Stinson E.O."/>
            <person name="Tubio J.M."/>
            <person name="Vanzee J.P."/>
            <person name="Verjovski-Almeida S."/>
            <person name="Werner D."/>
            <person name="White O."/>
            <person name="Wyder S."/>
            <person name="Zeng Q."/>
            <person name="Zhao Q."/>
            <person name="Zhao Y."/>
            <person name="Hill C.A."/>
            <person name="Raikhel A.S."/>
            <person name="Soares M.B."/>
            <person name="Knudson D.L."/>
            <person name="Lee N.H."/>
            <person name="Galagan J."/>
            <person name="Salzberg S.L."/>
            <person name="Paulsen I.T."/>
            <person name="Dimopoulos G."/>
            <person name="Collins F.H."/>
            <person name="Birren B."/>
            <person name="Fraser-Liggett C.M."/>
            <person name="Severson D.W."/>
        </authorList>
    </citation>
    <scope>NUCLEOTIDE SEQUENCE [LARGE SCALE GENOMIC DNA]</scope>
    <source>
        <strain evidence="7">Liverpool</strain>
    </source>
</reference>
<sequence length="270" mass="30921">MVKLSCLIMLLALSFDVTQCWKFDRLPRLYGDKLPTRVISPRTRKVQRRIVVLHDFFRTKVVPPASNMLSMKWHYGAARSAQKWADQCRLLTHDSPKGRWLDNYGACGQNIFVSTHKVPWLFALKTWFLERQNFTYGSHKNDLVAVGHYTQMVWAATHKVGCGLTKCARGGPRGKPFYNYVCNYCPIGNHEDKLGTPYKRGKPCGSCHQHCHSKKIKLCTNTCSSADLWANCRELYKTWPGWLCNTVTSEGLERQRSCLATCTCQGKIHD</sequence>
<evidence type="ECO:0000256" key="1">
    <source>
        <dbReference type="ARBA" id="ARBA00004613"/>
    </source>
</evidence>
<feature type="signal peptide" evidence="5">
    <location>
        <begin position="1"/>
        <end position="20"/>
    </location>
</feature>
<dbReference type="AlphaFoldDB" id="A0A1S4G1D3"/>
<reference evidence="7" key="3">
    <citation type="submission" date="2012-09" db="EMBL/GenBank/DDBJ databases">
        <authorList>
            <consortium name="VectorBase"/>
        </authorList>
    </citation>
    <scope>NUCLEOTIDE SEQUENCE</scope>
    <source>
        <strain evidence="7">Liverpool</strain>
    </source>
</reference>
<dbReference type="PROSITE" id="PS01009">
    <property type="entry name" value="CRISP_1"/>
    <property type="match status" value="1"/>
</dbReference>
<dbReference type="InterPro" id="IPR001283">
    <property type="entry name" value="CRISP-related"/>
</dbReference>
<dbReference type="Pfam" id="PF08562">
    <property type="entry name" value="Crisp"/>
    <property type="match status" value="1"/>
</dbReference>
<comment type="subcellular location">
    <subcellularLocation>
        <location evidence="1">Secreted</location>
    </subcellularLocation>
</comment>
<dbReference type="Proteomes" id="UP000682892">
    <property type="component" value="Unassembled WGS sequence"/>
</dbReference>
<reference evidence="7" key="1">
    <citation type="submission" date="2005-10" db="EMBL/GenBank/DDBJ databases">
        <authorList>
            <person name="Loftus B.J."/>
            <person name="Nene V.M."/>
            <person name="Hannick L.I."/>
            <person name="Bidwell S."/>
            <person name="Haas B."/>
            <person name="Amedeo P."/>
            <person name="Orvis J."/>
            <person name="Wortman J.R."/>
            <person name="White O.R."/>
            <person name="Salzberg S."/>
            <person name="Shumway M."/>
            <person name="Koo H."/>
            <person name="Zhao Y."/>
            <person name="Holmes M."/>
            <person name="Miller J."/>
            <person name="Schatz M."/>
            <person name="Pop M."/>
            <person name="Pai G."/>
            <person name="Utterback T."/>
            <person name="Rogers Y.-H."/>
            <person name="Kravitz S."/>
            <person name="Fraser C.M."/>
        </authorList>
    </citation>
    <scope>NUCLEOTIDE SEQUENCE</scope>
    <source>
        <strain evidence="7">Liverpool</strain>
    </source>
</reference>
<keyword evidence="3" id="KW-0964">Secreted</keyword>
<dbReference type="HOGENOM" id="CLU_035730_2_1_1"/>
<dbReference type="SUPFAM" id="SSF55797">
    <property type="entry name" value="PR-1-like"/>
    <property type="match status" value="1"/>
</dbReference>
<evidence type="ECO:0000256" key="5">
    <source>
        <dbReference type="SAM" id="SignalP"/>
    </source>
</evidence>
<dbReference type="Pfam" id="PF00188">
    <property type="entry name" value="CAP"/>
    <property type="match status" value="1"/>
</dbReference>
<dbReference type="Gene3D" id="1.10.10.740">
    <property type="entry name" value="Crisp domain"/>
    <property type="match status" value="1"/>
</dbReference>
<evidence type="ECO:0000313" key="8">
    <source>
        <dbReference type="Proteomes" id="UP000682892"/>
    </source>
</evidence>
<feature type="chain" id="PRO_5036494388" evidence="5">
    <location>
        <begin position="21"/>
        <end position="270"/>
    </location>
</feature>
<organism evidence="7 8">
    <name type="scientific">Aedes aegypti</name>
    <name type="common">Yellowfever mosquito</name>
    <name type="synonym">Culex aegypti</name>
    <dbReference type="NCBI Taxonomy" id="7159"/>
    <lineage>
        <taxon>Eukaryota</taxon>
        <taxon>Metazoa</taxon>
        <taxon>Ecdysozoa</taxon>
        <taxon>Arthropoda</taxon>
        <taxon>Hexapoda</taxon>
        <taxon>Insecta</taxon>
        <taxon>Pterygota</taxon>
        <taxon>Neoptera</taxon>
        <taxon>Endopterygota</taxon>
        <taxon>Diptera</taxon>
        <taxon>Nematocera</taxon>
        <taxon>Culicoidea</taxon>
        <taxon>Culicidae</taxon>
        <taxon>Culicinae</taxon>
        <taxon>Aedini</taxon>
        <taxon>Aedes</taxon>
        <taxon>Stegomyia</taxon>
    </lineage>
</organism>
<feature type="domain" description="SCP" evidence="6">
    <location>
        <begin position="45"/>
        <end position="192"/>
    </location>
</feature>
<name>A0A1S4G1D3_AEDAE</name>
<dbReference type="InterPro" id="IPR014044">
    <property type="entry name" value="CAP_dom"/>
</dbReference>
<protein>
    <submittedName>
        <fullName evidence="7">AAEL014069-PA</fullName>
    </submittedName>
</protein>
<dbReference type="InterPro" id="IPR035940">
    <property type="entry name" value="CAP_sf"/>
</dbReference>
<evidence type="ECO:0000259" key="6">
    <source>
        <dbReference type="SMART" id="SM00198"/>
    </source>
</evidence>
<keyword evidence="5" id="KW-0732">Signal</keyword>
<dbReference type="EMBL" id="CH478183">
    <property type="protein sequence ID" value="EAT33653.1"/>
    <property type="molecule type" value="Genomic_DNA"/>
</dbReference>
<gene>
    <name evidence="7" type="ORF">AaeL_AAEL014069</name>
</gene>
<dbReference type="Gene3D" id="3.40.33.10">
    <property type="entry name" value="CAP"/>
    <property type="match status" value="1"/>
</dbReference>
<accession>A0A1S4G1D3</accession>
<dbReference type="OMA" id="CTNSCEF"/>
<evidence type="ECO:0000313" key="7">
    <source>
        <dbReference type="EMBL" id="EAT33653.1"/>
    </source>
</evidence>
<evidence type="ECO:0000256" key="2">
    <source>
        <dbReference type="ARBA" id="ARBA00009923"/>
    </source>
</evidence>
<dbReference type="OrthoDB" id="337038at2759"/>
<comment type="similarity">
    <text evidence="2">Belongs to the CRISP family.</text>
</comment>
<dbReference type="InterPro" id="IPR002413">
    <property type="entry name" value="V5_allergen-like"/>
</dbReference>
<evidence type="ECO:0000256" key="3">
    <source>
        <dbReference type="ARBA" id="ARBA00022525"/>
    </source>
</evidence>
<dbReference type="InterPro" id="IPR034117">
    <property type="entry name" value="SCP_CRISP"/>
</dbReference>
<dbReference type="PRINTS" id="PR00838">
    <property type="entry name" value="V5ALLERGEN"/>
</dbReference>
<dbReference type="GO" id="GO:0005576">
    <property type="term" value="C:extracellular region"/>
    <property type="evidence" value="ECO:0007669"/>
    <property type="project" value="UniProtKB-SubCell"/>
</dbReference>
<evidence type="ECO:0000256" key="4">
    <source>
        <dbReference type="ARBA" id="ARBA00023157"/>
    </source>
</evidence>
<dbReference type="InterPro" id="IPR018244">
    <property type="entry name" value="Allrgn_V5/Tpx1_CS"/>
</dbReference>